<evidence type="ECO:0000256" key="3">
    <source>
        <dbReference type="ARBA" id="ARBA00022729"/>
    </source>
</evidence>
<organism evidence="5 6">
    <name type="scientific">Kocuria carniphila</name>
    <dbReference type="NCBI Taxonomy" id="262208"/>
    <lineage>
        <taxon>Bacteria</taxon>
        <taxon>Bacillati</taxon>
        <taxon>Actinomycetota</taxon>
        <taxon>Actinomycetes</taxon>
        <taxon>Micrococcales</taxon>
        <taxon>Micrococcaceae</taxon>
        <taxon>Kocuria</taxon>
    </lineage>
</organism>
<keyword evidence="2" id="KW-0813">Transport</keyword>
<dbReference type="PANTHER" id="PTHR30061">
    <property type="entry name" value="MALTOSE-BINDING PERIPLASMIC PROTEIN"/>
    <property type="match status" value="1"/>
</dbReference>
<feature type="signal peptide" evidence="4">
    <location>
        <begin position="1"/>
        <end position="26"/>
    </location>
</feature>
<comment type="similarity">
    <text evidence="1">Belongs to the bacterial solute-binding protein 1 family.</text>
</comment>
<name>A0ABV3V856_9MICC</name>
<dbReference type="CDD" id="cd13586">
    <property type="entry name" value="PBP2_Maltose_binding_like"/>
    <property type="match status" value="1"/>
</dbReference>
<dbReference type="SUPFAM" id="SSF53850">
    <property type="entry name" value="Periplasmic binding protein-like II"/>
    <property type="match status" value="1"/>
</dbReference>
<dbReference type="Proteomes" id="UP001558481">
    <property type="component" value="Unassembled WGS sequence"/>
</dbReference>
<proteinExistence type="inferred from homology"/>
<evidence type="ECO:0000256" key="2">
    <source>
        <dbReference type="ARBA" id="ARBA00022448"/>
    </source>
</evidence>
<sequence>MKHIHRAAVAAGAVLLLAGCSSAPTAGVAGLGGGPGSIKIQAGADEIPALQQVAETYTADTGVEVEFVQREINAQAISNFISQSPTGQAPDIIVSPHDNLGQLAANGVVAPVEMGERAQEFTENARDAVVYNGVSYGVPYAIENVALLRNNELTTEDPATFDELRTIGHRLMEERGIEYPFTVSQSPEAGDPYHLYALQTSFGAEVFERTEEGEYTSNLTMGGEDGQDFARYLQDLGATGDLQTSMTPDIAKESFLNGQSPFHMGGPWELTDVEAAGMDVSVLPVPPAGDEQARPFVGVQAFFVNANAPNPVAAQDFAANYLTRPESQTAMYESTGRPPASQIAVERMEGDPLRSSYAEIAETGLPMPAIPEMGAVWSFWGTTENAIVDGRGDPVELWDRMIDNIEGQI</sequence>
<dbReference type="Pfam" id="PF13416">
    <property type="entry name" value="SBP_bac_8"/>
    <property type="match status" value="1"/>
</dbReference>
<gene>
    <name evidence="5" type="ORF">VVR66_13685</name>
</gene>
<dbReference type="PROSITE" id="PS51257">
    <property type="entry name" value="PROKAR_LIPOPROTEIN"/>
    <property type="match status" value="1"/>
</dbReference>
<keyword evidence="3 4" id="KW-0732">Signal</keyword>
<evidence type="ECO:0000313" key="6">
    <source>
        <dbReference type="Proteomes" id="UP001558481"/>
    </source>
</evidence>
<accession>A0ABV3V856</accession>
<reference evidence="5 6" key="1">
    <citation type="journal article" date="2024" name="Fungal Genet. Biol.">
        <title>The porcine skin microbiome exhibits broad fungal antagonism.</title>
        <authorList>
            <person name="De La Cruz K.F."/>
            <person name="Townsend E.C."/>
            <person name="Alex Cheong J.Z."/>
            <person name="Salamzade R."/>
            <person name="Liu A."/>
            <person name="Sandstrom S."/>
            <person name="Davila E."/>
            <person name="Huang L."/>
            <person name="Xu K.H."/>
            <person name="Wu S.Y."/>
            <person name="Meudt J.J."/>
            <person name="Shanmuganayagam D."/>
            <person name="Gibson A.L.F."/>
            <person name="Kalan L.R."/>
        </authorList>
    </citation>
    <scope>NUCLEOTIDE SEQUENCE [LARGE SCALE GENOMIC DNA]</scope>
    <source>
        <strain evidence="5 6">LK2625</strain>
    </source>
</reference>
<comment type="caution">
    <text evidence="5">The sequence shown here is derived from an EMBL/GenBank/DDBJ whole genome shotgun (WGS) entry which is preliminary data.</text>
</comment>
<dbReference type="EMBL" id="JAYWLU010000016">
    <property type="protein sequence ID" value="MEX3595767.1"/>
    <property type="molecule type" value="Genomic_DNA"/>
</dbReference>
<evidence type="ECO:0000313" key="5">
    <source>
        <dbReference type="EMBL" id="MEX3595767.1"/>
    </source>
</evidence>
<dbReference type="InterPro" id="IPR006059">
    <property type="entry name" value="SBP"/>
</dbReference>
<protein>
    <submittedName>
        <fullName evidence="5">Maltose ABC transporter substrate-binding protein</fullName>
    </submittedName>
</protein>
<dbReference type="PANTHER" id="PTHR30061:SF50">
    <property type="entry name" value="MALTOSE_MALTODEXTRIN-BINDING PERIPLASMIC PROTEIN"/>
    <property type="match status" value="1"/>
</dbReference>
<feature type="chain" id="PRO_5045964956" evidence="4">
    <location>
        <begin position="27"/>
        <end position="409"/>
    </location>
</feature>
<evidence type="ECO:0000256" key="1">
    <source>
        <dbReference type="ARBA" id="ARBA00008520"/>
    </source>
</evidence>
<dbReference type="Gene3D" id="3.40.190.10">
    <property type="entry name" value="Periplasmic binding protein-like II"/>
    <property type="match status" value="2"/>
</dbReference>
<dbReference type="RefSeq" id="WP_095798776.1">
    <property type="nucleotide sequence ID" value="NZ_JAYWLT010000016.1"/>
</dbReference>
<keyword evidence="6" id="KW-1185">Reference proteome</keyword>
<evidence type="ECO:0000256" key="4">
    <source>
        <dbReference type="SAM" id="SignalP"/>
    </source>
</evidence>